<keyword evidence="2" id="KW-0472">Membrane</keyword>
<dbReference type="InterPro" id="IPR031325">
    <property type="entry name" value="RHS_repeat"/>
</dbReference>
<feature type="transmembrane region" description="Helical" evidence="2">
    <location>
        <begin position="55"/>
        <end position="75"/>
    </location>
</feature>
<evidence type="ECO:0000256" key="2">
    <source>
        <dbReference type="SAM" id="Phobius"/>
    </source>
</evidence>
<feature type="region of interest" description="Disordered" evidence="1">
    <location>
        <begin position="1889"/>
        <end position="1974"/>
    </location>
</feature>
<feature type="region of interest" description="Disordered" evidence="1">
    <location>
        <begin position="343"/>
        <end position="369"/>
    </location>
</feature>
<dbReference type="InterPro" id="IPR050708">
    <property type="entry name" value="T6SS_VgrG/RHS"/>
</dbReference>
<accession>A0A4T2C3M1</accession>
<dbReference type="EMBL" id="QYRT01000008">
    <property type="protein sequence ID" value="TIH38657.1"/>
    <property type="molecule type" value="Genomic_DNA"/>
</dbReference>
<dbReference type="Proteomes" id="UP000306192">
    <property type="component" value="Unassembled WGS sequence"/>
</dbReference>
<evidence type="ECO:0008006" key="5">
    <source>
        <dbReference type="Google" id="ProtNLM"/>
    </source>
</evidence>
<name>A0A4T2C3M1_9MICO</name>
<feature type="compositionally biased region" description="Polar residues" evidence="1">
    <location>
        <begin position="1889"/>
        <end position="1901"/>
    </location>
</feature>
<comment type="caution">
    <text evidence="3">The sequence shown here is derived from an EMBL/GenBank/DDBJ whole genome shotgun (WGS) entry which is preliminary data.</text>
</comment>
<evidence type="ECO:0000256" key="1">
    <source>
        <dbReference type="SAM" id="MobiDB-lite"/>
    </source>
</evidence>
<dbReference type="InterPro" id="IPR022385">
    <property type="entry name" value="Rhs_assc_core"/>
</dbReference>
<feature type="region of interest" description="Disordered" evidence="1">
    <location>
        <begin position="2121"/>
        <end position="2164"/>
    </location>
</feature>
<reference evidence="3 4" key="1">
    <citation type="journal article" date="2019" name="Microorganisms">
        <title>Systematic Affiliation and Genome Analysis of Subtercola vilae DB165(T) with Particular Emphasis on Cold Adaptation of an Isolate from a High-Altitude Cold Volcano Lake.</title>
        <authorList>
            <person name="Villalobos A.S."/>
            <person name="Wiese J."/>
            <person name="Imhoff J.F."/>
            <person name="Dorador C."/>
            <person name="Keller A."/>
            <person name="Hentschel U."/>
        </authorList>
    </citation>
    <scope>NUCLEOTIDE SEQUENCE [LARGE SCALE GENOMIC DNA]</scope>
    <source>
        <strain evidence="3 4">DB165</strain>
    </source>
</reference>
<keyword evidence="4" id="KW-1185">Reference proteome</keyword>
<protein>
    <recommendedName>
        <fullName evidence="5">RHS repeat-associated core domain-containing protein</fullName>
    </recommendedName>
</protein>
<evidence type="ECO:0000313" key="3">
    <source>
        <dbReference type="EMBL" id="TIH38657.1"/>
    </source>
</evidence>
<dbReference type="NCBIfam" id="TIGR03696">
    <property type="entry name" value="Rhs_assc_core"/>
    <property type="match status" value="1"/>
</dbReference>
<evidence type="ECO:0000313" key="4">
    <source>
        <dbReference type="Proteomes" id="UP000306192"/>
    </source>
</evidence>
<proteinExistence type="predicted"/>
<feature type="region of interest" description="Disordered" evidence="1">
    <location>
        <begin position="933"/>
        <end position="957"/>
    </location>
</feature>
<dbReference type="Pfam" id="PF05593">
    <property type="entry name" value="RHS_repeat"/>
    <property type="match status" value="1"/>
</dbReference>
<gene>
    <name evidence="3" type="ORF">D4765_06035</name>
</gene>
<organism evidence="3 4">
    <name type="scientific">Subtercola vilae</name>
    <dbReference type="NCBI Taxonomy" id="2056433"/>
    <lineage>
        <taxon>Bacteria</taxon>
        <taxon>Bacillati</taxon>
        <taxon>Actinomycetota</taxon>
        <taxon>Actinomycetes</taxon>
        <taxon>Micrococcales</taxon>
        <taxon>Microbacteriaceae</taxon>
        <taxon>Subtercola</taxon>
    </lineage>
</organism>
<keyword evidence="2" id="KW-1133">Transmembrane helix</keyword>
<dbReference type="PANTHER" id="PTHR32305:SF17">
    <property type="entry name" value="TRNA NUCLEASE WAPA"/>
    <property type="match status" value="1"/>
</dbReference>
<feature type="region of interest" description="Disordered" evidence="1">
    <location>
        <begin position="1286"/>
        <end position="1306"/>
    </location>
</feature>
<dbReference type="PANTHER" id="PTHR32305">
    <property type="match status" value="1"/>
</dbReference>
<sequence>MGWRNLESGGVPRCARRLPTGFTRRAEPASVTRYPRPGKGTTMSHRTRPFMRPTALGVSIAVVAVTMTGVGALSAEAFAHPAPFIGIAVPGASAPALSAAEPPSSSANAPISASALPSAGSYTVSTPAKASATLLASRAAGGGTPAVTNGDWSPLGSTGLSIAPAAPAAVAPTSATARAVTDSLTPSVQSVTATVLDQNTAAKHGLTGLVLKLVRADNAAGAAPVGVRIPNSVLAGLYGADFASRTRWVQLPDGATPGDQNAETAVAATPDTDHNAIILTPRISSTAVMLTPMSAPVSSSGTGSFSATSLKPASSWDVSAQTGDFSWSYPMTVPPAAAGPAPSIGLTYDSQSVDGETGSSNNQPSAVGDGWSIGGSGFIERTYVSCSQDNGASGAVATSGDLCWKTDNATLSLGGHTGQLVKDASTGVWKLQSDDGSRIDHLVGTGQGCAANGTYDTDCWRLTTRDGTQYFFGLNQLPGWASGKATTNSAWTVPVFGNDAGEPCHASTFAASSCNQAWRWNLDYVVDVHSNAEALYYAAETNKYAQNGSAATSYIRGGQLDHIDYGMTSATIYAANAASDKVAYGYDQYGRCSDSTHANCTTETITSPAVAAAHPTSYPDVPFDQFCNGATCPNLLSPTFWTTGMLNTVTTSALKSGAYTNVDVWTLGHSFPDPGDLTNAALWLTQVAHTGYDGATSLAEPTTTFAGTTMQNRVWVINGLAPLDKWRIASIQTSAGAVISVNYSAQQCTPSGAAAIEASPQTNTSRCFPQWWTPQVVPAAATTEDLFHKYVVTSVISNPKTGGGNDRPQETDYVYTGTPAWRYDTSPLTPDAQKTWSQYAGYNAVEIRNGNTATDYTFYQGMDGDRAAASGGTKTAKVTGSSTLADSRWFAGSAREVKVLNGVGGAAISDTVNTPWAGGVTANDNTNTARMTGQQESVLSQPVSTGGNRTTDTTTSYDSTYGLPVAVNTATSDAGSTCTTTSYTPANTAAWLVGLPDETAKIGTACANVAAAVYPAAAISDTRTVYDSLAWAVAPAKGDATTTQVVSSYAGSTAATAVWTQSGKAAYDTLGRATSTTDIMSHTTTTAYTPATATAGSGALTTVVTTNPLGWTNTETLDPSRGAETSATDQNGNLTTAVYDPLGHRTKVWLPNWSQSDNPGSPSIGYGYTLSQSSPNAVSTTTIKAGQNVEQFTLYDGLGRQIQTQAATYGGTLITDTAYDPAGRVYMTNNPYYETTTTMSASLFVGYSEQNIASEVLTNYDGAGRATSTVLNQNLTERYRTSVSYPGADRTDTIPPAGGTPTSTYTNTLGEKTKLVQYLAPTISGTTETTSYGYDVRGNMTSMTDPAANAWGWTFDVLGHQTQAVDPDTGTTNSTYTLAGYPLTTTDSRGITLAYSYDALNRKIAQYQNAADATGLELASWTYDTAAGGKGQLASSASYTGSTAGHPGLAYTDTITGYDGLSDPAGETISIPTGAPAFSGTTYSTNMYYYPDGALAEKDYPAAGGITDEALQYSYDSLGNLLGTWGLTSYGLTSYTALGQVSQYEKHGTTTAYTGYGYDPATGAIANIADDTVTGGIDAMQSQRVYSHDNAGNVTSDKTTGTASDTQCYTYDYLQNLTAVWTPTSASCAAAPTSTTVGGAAPFWKSYVVDPATGNRTAAVDHATSGTGADTAKAFTYPVAGAAHPHAVSKVSATTTGTTTNSVYGYDAGGDTTARPGQALTYTPTGKVATDTVGSSVLTDVYDASGTLLLQKDPASGATLYLGDTQIRVAAGAAAQSVVRTYSLNGTPVAERTSAAGSSTSALFWLGNDIDGTPDLETDATTGTSTHRYQDPYGNNRGAAVTWSSQNRYLDDPTSSLTGLTQVGARAYDPTIGKFLTVDSVLSPFQPQQNNGYDYSHNSPVTLADPTGLRPVGENDNDWQGNTDQNGGDNSADHVGAHGTNVNWANSDASGGSAAGRADPAPSAAGGSAGSKSKNGSSFRAVVQFRNAPVFASSPSLANNPAGDNQTDSQCEAEGLMVCSIYQQNAVDAFVATIFIQLGIVAAESTPDGPGTVGGLTGLEADVSVAADASGTSPLIEPARIADRSPAEIDAIARESGLLARGPDPMNGKGAYIDPITGEQRVLSHPNSSDGGHAHVNDPNGQRLDIDGNPVNADSPDAHLPIGK</sequence>
<feature type="compositionally biased region" description="Polar residues" evidence="1">
    <location>
        <begin position="933"/>
        <end position="949"/>
    </location>
</feature>
<keyword evidence="2" id="KW-0812">Transmembrane</keyword>
<feature type="compositionally biased region" description="Polar residues" evidence="1">
    <location>
        <begin position="348"/>
        <end position="365"/>
    </location>
</feature>
<dbReference type="Gene3D" id="2.180.10.10">
    <property type="entry name" value="RHS repeat-associated core"/>
    <property type="match status" value="2"/>
</dbReference>
<feature type="region of interest" description="Disordered" evidence="1">
    <location>
        <begin position="1"/>
        <end position="48"/>
    </location>
</feature>
<feature type="compositionally biased region" description="Low complexity" evidence="1">
    <location>
        <begin position="1945"/>
        <end position="1974"/>
    </location>
</feature>
<feature type="compositionally biased region" description="Polar residues" evidence="1">
    <location>
        <begin position="1918"/>
        <end position="1929"/>
    </location>
</feature>